<keyword evidence="1" id="KW-0732">Signal</keyword>
<evidence type="ECO:0000313" key="3">
    <source>
        <dbReference type="Proteomes" id="UP000474802"/>
    </source>
</evidence>
<reference evidence="2 3" key="1">
    <citation type="submission" date="2020-02" db="EMBL/GenBank/DDBJ databases">
        <authorList>
            <person name="Khan S.A."/>
            <person name="Jeon C.O."/>
            <person name="Chun B.H."/>
        </authorList>
    </citation>
    <scope>NUCLEOTIDE SEQUENCE [LARGE SCALE GENOMIC DNA]</scope>
    <source>
        <strain evidence="2 3">H239</strain>
    </source>
</reference>
<gene>
    <name evidence="2" type="ORF">G5575_08440</name>
</gene>
<evidence type="ECO:0000313" key="2">
    <source>
        <dbReference type="EMBL" id="NGP17688.1"/>
    </source>
</evidence>
<feature type="signal peptide" evidence="1">
    <location>
        <begin position="1"/>
        <end position="27"/>
    </location>
</feature>
<keyword evidence="3" id="KW-1185">Reference proteome</keyword>
<sequence>MFSRLTLPLGAAAMALSLLATAPIAVAQDTATFAPAKLIVSSADGEELEYTVGDASFYVSTIEGYDDVPSSIDFSLSLSAITPINADLLEWTSQTEGKDKNETRTITIIGTDGSEAGEEVTYEITDAKVTSVSFSQSTYGAPSVALSLTAGSLTINGVLMN</sequence>
<reference evidence="2 3" key="2">
    <citation type="submission" date="2020-03" db="EMBL/GenBank/DDBJ databases">
        <title>Devosia chinhatensis sp. nov., isolated from a hexachlorocyclohexane (HCH) dump site in India.</title>
        <authorList>
            <person name="Kumar M."/>
            <person name="Lal R."/>
        </authorList>
    </citation>
    <scope>NUCLEOTIDE SEQUENCE [LARGE SCALE GENOMIC DNA]</scope>
    <source>
        <strain evidence="2 3">H239</strain>
    </source>
</reference>
<name>A0A6M1SKF3_9HYPH</name>
<comment type="caution">
    <text evidence="2">The sequence shown here is derived from an EMBL/GenBank/DDBJ whole genome shotgun (WGS) entry which is preliminary data.</text>
</comment>
<evidence type="ECO:0000256" key="1">
    <source>
        <dbReference type="SAM" id="SignalP"/>
    </source>
</evidence>
<dbReference type="EMBL" id="JAALFG010000002">
    <property type="protein sequence ID" value="NGP17688.1"/>
    <property type="molecule type" value="Genomic_DNA"/>
</dbReference>
<feature type="chain" id="PRO_5026786038" evidence="1">
    <location>
        <begin position="28"/>
        <end position="161"/>
    </location>
</feature>
<dbReference type="Proteomes" id="UP000474802">
    <property type="component" value="Unassembled WGS sequence"/>
</dbReference>
<organism evidence="2 3">
    <name type="scientific">Devosia aurantiaca</name>
    <dbReference type="NCBI Taxonomy" id="2714858"/>
    <lineage>
        <taxon>Bacteria</taxon>
        <taxon>Pseudomonadati</taxon>
        <taxon>Pseudomonadota</taxon>
        <taxon>Alphaproteobacteria</taxon>
        <taxon>Hyphomicrobiales</taxon>
        <taxon>Devosiaceae</taxon>
        <taxon>Devosia</taxon>
    </lineage>
</organism>
<proteinExistence type="predicted"/>
<dbReference type="AlphaFoldDB" id="A0A6M1SKF3"/>
<protein>
    <submittedName>
        <fullName evidence="2">Uncharacterized protein</fullName>
    </submittedName>
</protein>
<accession>A0A6M1SKF3</accession>
<dbReference type="RefSeq" id="WP_164533951.1">
    <property type="nucleotide sequence ID" value="NZ_JAALFG010000002.1"/>
</dbReference>